<dbReference type="RefSeq" id="XP_060414118.1">
    <property type="nucleotide sequence ID" value="XM_060551574.1"/>
</dbReference>
<dbReference type="GeneID" id="85435814"/>
<dbReference type="AlphaFoldDB" id="A0AAD8PZ66"/>
<reference evidence="2" key="1">
    <citation type="submission" date="2021-06" db="EMBL/GenBank/DDBJ databases">
        <title>Comparative genomics, transcriptomics and evolutionary studies reveal genomic signatures of adaptation to plant cell wall in hemibiotrophic fungi.</title>
        <authorList>
            <consortium name="DOE Joint Genome Institute"/>
            <person name="Baroncelli R."/>
            <person name="Diaz J.F."/>
            <person name="Benocci T."/>
            <person name="Peng M."/>
            <person name="Battaglia E."/>
            <person name="Haridas S."/>
            <person name="Andreopoulos W."/>
            <person name="Labutti K."/>
            <person name="Pangilinan J."/>
            <person name="Floch G.L."/>
            <person name="Makela M.R."/>
            <person name="Henrissat B."/>
            <person name="Grigoriev I.V."/>
            <person name="Crouch J.A."/>
            <person name="De Vries R.P."/>
            <person name="Sukno S.A."/>
            <person name="Thon M.R."/>
        </authorList>
    </citation>
    <scope>NUCLEOTIDE SEQUENCE</scope>
    <source>
        <strain evidence="2">CBS 125086</strain>
    </source>
</reference>
<protein>
    <submittedName>
        <fullName evidence="2">Uncharacterized protein</fullName>
    </submittedName>
</protein>
<keyword evidence="3" id="KW-1185">Reference proteome</keyword>
<gene>
    <name evidence="2" type="ORF">LY79DRAFT_216278</name>
</gene>
<dbReference type="Proteomes" id="UP001230504">
    <property type="component" value="Unassembled WGS sequence"/>
</dbReference>
<dbReference type="EMBL" id="JAHLJV010000030">
    <property type="protein sequence ID" value="KAK1590636.1"/>
    <property type="molecule type" value="Genomic_DNA"/>
</dbReference>
<evidence type="ECO:0000256" key="1">
    <source>
        <dbReference type="SAM" id="MobiDB-lite"/>
    </source>
</evidence>
<comment type="caution">
    <text evidence="2">The sequence shown here is derived from an EMBL/GenBank/DDBJ whole genome shotgun (WGS) entry which is preliminary data.</text>
</comment>
<organism evidence="2 3">
    <name type="scientific">Colletotrichum navitas</name>
    <dbReference type="NCBI Taxonomy" id="681940"/>
    <lineage>
        <taxon>Eukaryota</taxon>
        <taxon>Fungi</taxon>
        <taxon>Dikarya</taxon>
        <taxon>Ascomycota</taxon>
        <taxon>Pezizomycotina</taxon>
        <taxon>Sordariomycetes</taxon>
        <taxon>Hypocreomycetidae</taxon>
        <taxon>Glomerellales</taxon>
        <taxon>Glomerellaceae</taxon>
        <taxon>Colletotrichum</taxon>
        <taxon>Colletotrichum graminicola species complex</taxon>
    </lineage>
</organism>
<accession>A0AAD8PZ66</accession>
<proteinExistence type="predicted"/>
<evidence type="ECO:0000313" key="2">
    <source>
        <dbReference type="EMBL" id="KAK1590636.1"/>
    </source>
</evidence>
<evidence type="ECO:0000313" key="3">
    <source>
        <dbReference type="Proteomes" id="UP001230504"/>
    </source>
</evidence>
<sequence length="297" mass="30815">MSGAANSIDCDERKLGQGSLGLIETILLGNVKPGRSKGRRATSIWMHDARCGREGRGEASAVACMMYRIVCTTILTQLVERGGKGVGSGITRSSSSFWGGVGGKEDQGRANQGISGRAGQITYDDDDDEGGAAGASASADEGIVNCEKRATTPHHTTPHHTVYHAAEEGSTCGCVCILGAADCVMPLVCSGCCLFSFVHPCPQRNMAHRHRAGHGSARLTVRAGFAGLVPMAIAGSGLGQVQILLQVVVAAVAGRGGIIHSDRRLAGMRECSSDAAKAGARTDGYHRQQALSCMCAF</sequence>
<name>A0AAD8PZ66_9PEZI</name>
<feature type="region of interest" description="Disordered" evidence="1">
    <location>
        <begin position="97"/>
        <end position="137"/>
    </location>
</feature>